<dbReference type="InterPro" id="IPR050979">
    <property type="entry name" value="LD-transpeptidase"/>
</dbReference>
<dbReference type="CDD" id="cd00118">
    <property type="entry name" value="LysM"/>
    <property type="match status" value="1"/>
</dbReference>
<protein>
    <recommendedName>
        <fullName evidence="10">L,D-TPase catalytic domain-containing protein</fullName>
    </recommendedName>
</protein>
<dbReference type="Proteomes" id="UP000178435">
    <property type="component" value="Unassembled WGS sequence"/>
</dbReference>
<evidence type="ECO:0000256" key="1">
    <source>
        <dbReference type="ARBA" id="ARBA00004752"/>
    </source>
</evidence>
<evidence type="ECO:0000256" key="2">
    <source>
        <dbReference type="ARBA" id="ARBA00005992"/>
    </source>
</evidence>
<evidence type="ECO:0000256" key="6">
    <source>
        <dbReference type="ARBA" id="ARBA00022960"/>
    </source>
</evidence>
<keyword evidence="5" id="KW-0378">Hydrolase</keyword>
<dbReference type="GO" id="GO:0008360">
    <property type="term" value="P:regulation of cell shape"/>
    <property type="evidence" value="ECO:0007669"/>
    <property type="project" value="UniProtKB-UniRule"/>
</dbReference>
<keyword evidence="8 9" id="KW-0961">Cell wall biogenesis/degradation</keyword>
<feature type="active site" description="Nucleophile" evidence="9">
    <location>
        <position position="176"/>
    </location>
</feature>
<feature type="domain" description="L,D-TPase catalytic" evidence="10">
    <location>
        <begin position="70"/>
        <end position="200"/>
    </location>
</feature>
<dbReference type="GO" id="GO:0005576">
    <property type="term" value="C:extracellular region"/>
    <property type="evidence" value="ECO:0007669"/>
    <property type="project" value="TreeGrafter"/>
</dbReference>
<dbReference type="InterPro" id="IPR005490">
    <property type="entry name" value="LD_TPept_cat_dom"/>
</dbReference>
<feature type="active site" description="Proton donor/acceptor" evidence="9">
    <location>
        <position position="160"/>
    </location>
</feature>
<dbReference type="GO" id="GO:0071555">
    <property type="term" value="P:cell wall organization"/>
    <property type="evidence" value="ECO:0007669"/>
    <property type="project" value="UniProtKB-UniRule"/>
</dbReference>
<dbReference type="Gene3D" id="2.40.440.10">
    <property type="entry name" value="L,D-transpeptidase catalytic domain-like"/>
    <property type="match status" value="1"/>
</dbReference>
<reference evidence="11 12" key="1">
    <citation type="journal article" date="2016" name="Nat. Commun.">
        <title>Thousands of microbial genomes shed light on interconnected biogeochemical processes in an aquifer system.</title>
        <authorList>
            <person name="Anantharaman K."/>
            <person name="Brown C.T."/>
            <person name="Hug L.A."/>
            <person name="Sharon I."/>
            <person name="Castelle C.J."/>
            <person name="Probst A.J."/>
            <person name="Thomas B.C."/>
            <person name="Singh A."/>
            <person name="Wilkins M.J."/>
            <person name="Karaoz U."/>
            <person name="Brodie E.L."/>
            <person name="Williams K.H."/>
            <person name="Hubbard S.S."/>
            <person name="Banfield J.F."/>
        </authorList>
    </citation>
    <scope>NUCLEOTIDE SEQUENCE [LARGE SCALE GENOMIC DNA]</scope>
</reference>
<comment type="caution">
    <text evidence="11">The sequence shown here is derived from an EMBL/GenBank/DDBJ whole genome shotgun (WGS) entry which is preliminary data.</text>
</comment>
<evidence type="ECO:0000256" key="3">
    <source>
        <dbReference type="ARBA" id="ARBA00022676"/>
    </source>
</evidence>
<dbReference type="InterPro" id="IPR036779">
    <property type="entry name" value="LysM_dom_sf"/>
</dbReference>
<dbReference type="SUPFAM" id="SSF54106">
    <property type="entry name" value="LysM domain"/>
    <property type="match status" value="1"/>
</dbReference>
<evidence type="ECO:0000256" key="8">
    <source>
        <dbReference type="ARBA" id="ARBA00023316"/>
    </source>
</evidence>
<evidence type="ECO:0000313" key="11">
    <source>
        <dbReference type="EMBL" id="OGL46245.1"/>
    </source>
</evidence>
<evidence type="ECO:0000259" key="10">
    <source>
        <dbReference type="PROSITE" id="PS52029"/>
    </source>
</evidence>
<dbReference type="PANTHER" id="PTHR30582:SF24">
    <property type="entry name" value="L,D-TRANSPEPTIDASE ERFK_SRFK-RELATED"/>
    <property type="match status" value="1"/>
</dbReference>
<dbReference type="EMBL" id="MGDF01000056">
    <property type="protein sequence ID" value="OGL46245.1"/>
    <property type="molecule type" value="Genomic_DNA"/>
</dbReference>
<evidence type="ECO:0000256" key="5">
    <source>
        <dbReference type="ARBA" id="ARBA00022801"/>
    </source>
</evidence>
<dbReference type="GO" id="GO:0016757">
    <property type="term" value="F:glycosyltransferase activity"/>
    <property type="evidence" value="ECO:0007669"/>
    <property type="project" value="UniProtKB-KW"/>
</dbReference>
<dbReference type="Pfam" id="PF01476">
    <property type="entry name" value="LysM"/>
    <property type="match status" value="1"/>
</dbReference>
<evidence type="ECO:0000256" key="4">
    <source>
        <dbReference type="ARBA" id="ARBA00022679"/>
    </source>
</evidence>
<evidence type="ECO:0000256" key="7">
    <source>
        <dbReference type="ARBA" id="ARBA00022984"/>
    </source>
</evidence>
<proteinExistence type="inferred from homology"/>
<dbReference type="PROSITE" id="PS52029">
    <property type="entry name" value="LD_TPASE"/>
    <property type="match status" value="1"/>
</dbReference>
<evidence type="ECO:0000313" key="12">
    <source>
        <dbReference type="Proteomes" id="UP000178435"/>
    </source>
</evidence>
<comment type="pathway">
    <text evidence="1 9">Cell wall biogenesis; peptidoglycan biosynthesis.</text>
</comment>
<sequence length="270" mass="30769">MKAKLPDTVIGGIKVYKVKKRDTLLDIARFFNLGFSELKDCNRGVDQWVPPEGEILIIPTQWILPECNYQGMVINIPEKRLFYFLPKANSLLTFPIGLGMLDSPTPKGKYQVTGKREDPTWYVPESIRSTMEEPKKVVPPGPDNPLGKYFLALSEGYGIHGTNLPWSIGRLTTHGCIRLYPEDIEFLYKKVNIGTPVQIMYQPIKVGMQENDIYLEVHEDIYGFLKNPLEEALRLIKKWRPIGSINLDLVRSALEDKNGVPICISKHNNQ</sequence>
<evidence type="ECO:0000256" key="9">
    <source>
        <dbReference type="PROSITE-ProRule" id="PRU01373"/>
    </source>
</evidence>
<keyword evidence="4" id="KW-0808">Transferase</keyword>
<dbReference type="InterPro" id="IPR038063">
    <property type="entry name" value="Transpep_catalytic_dom"/>
</dbReference>
<keyword evidence="3" id="KW-0328">Glycosyltransferase</keyword>
<comment type="similarity">
    <text evidence="2">Belongs to the YkuD family.</text>
</comment>
<dbReference type="PANTHER" id="PTHR30582">
    <property type="entry name" value="L,D-TRANSPEPTIDASE"/>
    <property type="match status" value="1"/>
</dbReference>
<dbReference type="GO" id="GO:0018104">
    <property type="term" value="P:peptidoglycan-protein cross-linking"/>
    <property type="evidence" value="ECO:0007669"/>
    <property type="project" value="TreeGrafter"/>
</dbReference>
<dbReference type="GO" id="GO:0071972">
    <property type="term" value="F:peptidoglycan L,D-transpeptidase activity"/>
    <property type="evidence" value="ECO:0007669"/>
    <property type="project" value="TreeGrafter"/>
</dbReference>
<dbReference type="UniPathway" id="UPA00219"/>
<dbReference type="Gene3D" id="3.10.350.10">
    <property type="entry name" value="LysM domain"/>
    <property type="match status" value="1"/>
</dbReference>
<keyword evidence="6 9" id="KW-0133">Cell shape</keyword>
<keyword evidence="7 9" id="KW-0573">Peptidoglycan synthesis</keyword>
<name>A0A1F7RXF8_9BACT</name>
<accession>A0A1F7RXF8</accession>
<organism evidence="11 12">
    <name type="scientific">Candidatus Schekmanbacteria bacterium RBG_16_38_11</name>
    <dbReference type="NCBI Taxonomy" id="1817880"/>
    <lineage>
        <taxon>Bacteria</taxon>
        <taxon>Candidatus Schekmaniibacteriota</taxon>
    </lineage>
</organism>
<dbReference type="InterPro" id="IPR018392">
    <property type="entry name" value="LysM"/>
</dbReference>
<gene>
    <name evidence="11" type="ORF">A2149_03500</name>
</gene>
<dbReference type="SUPFAM" id="SSF141523">
    <property type="entry name" value="L,D-transpeptidase catalytic domain-like"/>
    <property type="match status" value="1"/>
</dbReference>
<dbReference type="AlphaFoldDB" id="A0A1F7RXF8"/>
<dbReference type="CDD" id="cd16913">
    <property type="entry name" value="YkuD_like"/>
    <property type="match status" value="1"/>
</dbReference>
<dbReference type="Pfam" id="PF03734">
    <property type="entry name" value="YkuD"/>
    <property type="match status" value="1"/>
</dbReference>